<proteinExistence type="predicted"/>
<keyword evidence="2" id="KW-1185">Reference proteome</keyword>
<comment type="caution">
    <text evidence="1">The sequence shown here is derived from an EMBL/GenBank/DDBJ whole genome shotgun (WGS) entry which is preliminary data.</text>
</comment>
<dbReference type="Proteomes" id="UP000689195">
    <property type="component" value="Unassembled WGS sequence"/>
</dbReference>
<evidence type="ECO:0000313" key="2">
    <source>
        <dbReference type="Proteomes" id="UP000689195"/>
    </source>
</evidence>
<evidence type="ECO:0000313" key="1">
    <source>
        <dbReference type="EMBL" id="CAD8182656.1"/>
    </source>
</evidence>
<name>A0A8S1WA03_9CILI</name>
<reference evidence="1" key="1">
    <citation type="submission" date="2021-01" db="EMBL/GenBank/DDBJ databases">
        <authorList>
            <consortium name="Genoscope - CEA"/>
            <person name="William W."/>
        </authorList>
    </citation>
    <scope>NUCLEOTIDE SEQUENCE</scope>
</reference>
<dbReference type="AlphaFoldDB" id="A0A8S1WA03"/>
<dbReference type="EMBL" id="CAJJDO010000079">
    <property type="protein sequence ID" value="CAD8182656.1"/>
    <property type="molecule type" value="Genomic_DNA"/>
</dbReference>
<sequence length="369" mass="43820">MLFLERIKTNNPDEGRERMIRRMTECWMDGQIEEIPAKRIPRRTDEIIQHQSGRRHEMGQIQDFRFLENQKLSECAVKFNQNMNTQQLTQKILKTFRCRLFIYKATFFPNRNPLIINQNTDDLNLTYHIIRDEEGDLHYVWLNKTKLLLLDKLFLVNNHKASLITSNWNDYIINVKGGKVQVDEQFNSEDINVKKIDQQIPHLPLHQQKIINDPIIIEDDTPQQRPMKKTKRDPVTQTQNDDEAELLRAIHEQDLSKGFTLDEWVLEAKTQKLSRIEDFIRVQKSCSNSLNFDTNYDLLEHSRDFQRSFEYIGDINLLNQFSQSLNPTHFQTLKIHLNYQKQFLLTMNKSQGQDLKDRMSLYKVALGSK</sequence>
<gene>
    <name evidence="1" type="ORF">PPENT_87.1.T0790056</name>
</gene>
<accession>A0A8S1WA03</accession>
<organism evidence="1 2">
    <name type="scientific">Paramecium pentaurelia</name>
    <dbReference type="NCBI Taxonomy" id="43138"/>
    <lineage>
        <taxon>Eukaryota</taxon>
        <taxon>Sar</taxon>
        <taxon>Alveolata</taxon>
        <taxon>Ciliophora</taxon>
        <taxon>Intramacronucleata</taxon>
        <taxon>Oligohymenophorea</taxon>
        <taxon>Peniculida</taxon>
        <taxon>Parameciidae</taxon>
        <taxon>Paramecium</taxon>
    </lineage>
</organism>
<protein>
    <submittedName>
        <fullName evidence="1">Uncharacterized protein</fullName>
    </submittedName>
</protein>